<protein>
    <submittedName>
        <fullName evidence="2">Possible excisionase</fullName>
    </submittedName>
</protein>
<evidence type="ECO:0000259" key="1">
    <source>
        <dbReference type="Pfam" id="PF12728"/>
    </source>
</evidence>
<reference evidence="2 3" key="1">
    <citation type="submission" date="2017-02" db="EMBL/GenBank/DDBJ databases">
        <authorList>
            <person name="Peterson S.W."/>
        </authorList>
    </citation>
    <scope>NUCLEOTIDE SEQUENCE [LARGE SCALE GENOMIC DNA]</scope>
    <source>
        <strain evidence="2 3">LSP_Lj1</strain>
    </source>
</reference>
<gene>
    <name evidence="2" type="ORF">FM114_06250</name>
</gene>
<dbReference type="AlphaFoldDB" id="A0A1R4J937"/>
<dbReference type="OrthoDB" id="26212at2"/>
<feature type="domain" description="Helix-turn-helix" evidence="1">
    <location>
        <begin position="72"/>
        <end position="120"/>
    </location>
</feature>
<dbReference type="NCBIfam" id="TIGR01764">
    <property type="entry name" value="excise"/>
    <property type="match status" value="1"/>
</dbReference>
<accession>A0A1R4J937</accession>
<keyword evidence="3" id="KW-1185">Reference proteome</keyword>
<evidence type="ECO:0000313" key="3">
    <source>
        <dbReference type="Proteomes" id="UP000188342"/>
    </source>
</evidence>
<dbReference type="InterPro" id="IPR041657">
    <property type="entry name" value="HTH_17"/>
</dbReference>
<dbReference type="GO" id="GO:0003677">
    <property type="term" value="F:DNA binding"/>
    <property type="evidence" value="ECO:0007669"/>
    <property type="project" value="InterPro"/>
</dbReference>
<sequence>MTSTTTERITITNSTIEQAKATPVEHGASLMLRLPDGRQIDLPTPVETALLQALTAIATTGSVTIGQVPDELTSTVAAEMLGVTRPTLIKWAREGVIDSFQVGTHTRFHRDEVLRLKQERAAARRAAFEELRALDMEHDEFLDD</sequence>
<dbReference type="Gene3D" id="1.10.10.10">
    <property type="entry name" value="Winged helix-like DNA-binding domain superfamily/Winged helix DNA-binding domain"/>
    <property type="match status" value="1"/>
</dbReference>
<organism evidence="2 3">
    <name type="scientific">Luteococcus japonicus LSP_Lj1</name>
    <dbReference type="NCBI Taxonomy" id="1255658"/>
    <lineage>
        <taxon>Bacteria</taxon>
        <taxon>Bacillati</taxon>
        <taxon>Actinomycetota</taxon>
        <taxon>Actinomycetes</taxon>
        <taxon>Propionibacteriales</taxon>
        <taxon>Propionibacteriaceae</taxon>
        <taxon>Luteococcus</taxon>
    </lineage>
</organism>
<proteinExistence type="predicted"/>
<dbReference type="RefSeq" id="WP_094764313.1">
    <property type="nucleotide sequence ID" value="NZ_FUKQ01000024.1"/>
</dbReference>
<dbReference type="InterPro" id="IPR009061">
    <property type="entry name" value="DNA-bd_dom_put_sf"/>
</dbReference>
<dbReference type="STRING" id="1255658.FM114_06250"/>
<dbReference type="Pfam" id="PF12728">
    <property type="entry name" value="HTH_17"/>
    <property type="match status" value="1"/>
</dbReference>
<name>A0A1R4J937_9ACTN</name>
<dbReference type="InterPro" id="IPR010093">
    <property type="entry name" value="SinI_DNA-bd"/>
</dbReference>
<dbReference type="EMBL" id="FUKQ01000024">
    <property type="protein sequence ID" value="SJN28588.1"/>
    <property type="molecule type" value="Genomic_DNA"/>
</dbReference>
<dbReference type="Proteomes" id="UP000188342">
    <property type="component" value="Unassembled WGS sequence"/>
</dbReference>
<dbReference type="InterPro" id="IPR036388">
    <property type="entry name" value="WH-like_DNA-bd_sf"/>
</dbReference>
<evidence type="ECO:0000313" key="2">
    <source>
        <dbReference type="EMBL" id="SJN28588.1"/>
    </source>
</evidence>
<dbReference type="SUPFAM" id="SSF46955">
    <property type="entry name" value="Putative DNA-binding domain"/>
    <property type="match status" value="1"/>
</dbReference>